<evidence type="ECO:0000313" key="9">
    <source>
        <dbReference type="Proteomes" id="UP001652621"/>
    </source>
</evidence>
<dbReference type="InterPro" id="IPR014314">
    <property type="entry name" value="Succ_DH_cytb556"/>
</dbReference>
<keyword evidence="7 8" id="KW-0472">Membrane</keyword>
<dbReference type="Pfam" id="PF01127">
    <property type="entry name" value="Sdh_cyt"/>
    <property type="match status" value="1"/>
</dbReference>
<accession>A0ABM3VR47</accession>
<dbReference type="GeneID" id="109612179"/>
<comment type="subcellular location">
    <subcellularLocation>
        <location evidence="1">Membrane</location>
        <topology evidence="1">Multi-pass membrane protein</topology>
    </subcellularLocation>
</comment>
<dbReference type="PROSITE" id="PS01001">
    <property type="entry name" value="SDH_CYT_2"/>
    <property type="match status" value="1"/>
</dbReference>
<dbReference type="Proteomes" id="UP001652621">
    <property type="component" value="Unplaced"/>
</dbReference>
<dbReference type="InterPro" id="IPR034804">
    <property type="entry name" value="SQR/QFR_C/D"/>
</dbReference>
<evidence type="ECO:0000313" key="10">
    <source>
        <dbReference type="RefSeq" id="XP_058988272.1"/>
    </source>
</evidence>
<keyword evidence="6" id="KW-0408">Iron</keyword>
<keyword evidence="4" id="KW-0479">Metal-binding</keyword>
<name>A0ABM3VR47_MUSDO</name>
<dbReference type="PANTHER" id="PTHR10978">
    <property type="entry name" value="SUCCINATE DEHYDROGENASE CYTOCHROME B560 SUBUNIT"/>
    <property type="match status" value="1"/>
</dbReference>
<dbReference type="InterPro" id="IPR000701">
    <property type="entry name" value="SuccDH_FuR_B_TM-su"/>
</dbReference>
<feature type="transmembrane region" description="Helical" evidence="8">
    <location>
        <begin position="163"/>
        <end position="181"/>
    </location>
</feature>
<dbReference type="RefSeq" id="XP_058988272.1">
    <property type="nucleotide sequence ID" value="XM_059132289.1"/>
</dbReference>
<dbReference type="Gene3D" id="1.20.1300.10">
    <property type="entry name" value="Fumarate reductase/succinate dehydrogenase, transmembrane subunit"/>
    <property type="match status" value="1"/>
</dbReference>
<reference evidence="10" key="1">
    <citation type="submission" date="2025-08" db="UniProtKB">
        <authorList>
            <consortium name="RefSeq"/>
        </authorList>
    </citation>
    <scope>IDENTIFICATION</scope>
    <source>
        <strain evidence="10">Aabys</strain>
        <tissue evidence="10">Whole body</tissue>
    </source>
</reference>
<sequence length="195" mass="22007">MCLLSKPLRGKFGKAFIDCLKTQLCPSGKQATGSGSSIRMKIIPASARTAKTYQQKNEDLKRVLSPHLTIYKPQLTSMMSISLRMTGFALGLMTWTVGLTSLLSDHNVDYFVEQLKALQLGEYFWTAARTVMVFPLCFHFVAGIRHLYFDTAKLMKIKQFYRTGYLAMGLSCLLTLALGMWNQLYPVREDEVVEG</sequence>
<dbReference type="NCBIfam" id="TIGR02970">
    <property type="entry name" value="succ_dehyd_cytB"/>
    <property type="match status" value="1"/>
</dbReference>
<dbReference type="PANTHER" id="PTHR10978:SF5">
    <property type="entry name" value="SUCCINATE DEHYDROGENASE CYTOCHROME B560 SUBUNIT, MITOCHONDRIAL"/>
    <property type="match status" value="1"/>
</dbReference>
<keyword evidence="2" id="KW-0349">Heme</keyword>
<protein>
    <submittedName>
        <fullName evidence="10">Succinate dehydrogenase cytochrome b560 subunit, mitochondrial</fullName>
    </submittedName>
</protein>
<evidence type="ECO:0000256" key="6">
    <source>
        <dbReference type="ARBA" id="ARBA00023004"/>
    </source>
</evidence>
<evidence type="ECO:0000256" key="7">
    <source>
        <dbReference type="ARBA" id="ARBA00023136"/>
    </source>
</evidence>
<evidence type="ECO:0000256" key="3">
    <source>
        <dbReference type="ARBA" id="ARBA00022692"/>
    </source>
</evidence>
<dbReference type="SUPFAM" id="SSF81343">
    <property type="entry name" value="Fumarate reductase respiratory complex transmembrane subunits"/>
    <property type="match status" value="1"/>
</dbReference>
<feature type="transmembrane region" description="Helical" evidence="8">
    <location>
        <begin position="81"/>
        <end position="103"/>
    </location>
</feature>
<keyword evidence="9" id="KW-1185">Reference proteome</keyword>
<gene>
    <name evidence="10" type="primary">LOC109612179</name>
</gene>
<evidence type="ECO:0000256" key="8">
    <source>
        <dbReference type="SAM" id="Phobius"/>
    </source>
</evidence>
<organism evidence="9 10">
    <name type="scientific">Musca domestica</name>
    <name type="common">House fly</name>
    <dbReference type="NCBI Taxonomy" id="7370"/>
    <lineage>
        <taxon>Eukaryota</taxon>
        <taxon>Metazoa</taxon>
        <taxon>Ecdysozoa</taxon>
        <taxon>Arthropoda</taxon>
        <taxon>Hexapoda</taxon>
        <taxon>Insecta</taxon>
        <taxon>Pterygota</taxon>
        <taxon>Neoptera</taxon>
        <taxon>Endopterygota</taxon>
        <taxon>Diptera</taxon>
        <taxon>Brachycera</taxon>
        <taxon>Muscomorpha</taxon>
        <taxon>Muscoidea</taxon>
        <taxon>Muscidae</taxon>
        <taxon>Musca</taxon>
    </lineage>
</organism>
<keyword evidence="3 8" id="KW-0812">Transmembrane</keyword>
<dbReference type="CDD" id="cd03499">
    <property type="entry name" value="SQR_TypeC_SdhC"/>
    <property type="match status" value="1"/>
</dbReference>
<keyword evidence="5 8" id="KW-1133">Transmembrane helix</keyword>
<proteinExistence type="predicted"/>
<feature type="transmembrane region" description="Helical" evidence="8">
    <location>
        <begin position="123"/>
        <end position="142"/>
    </location>
</feature>
<dbReference type="InterPro" id="IPR018495">
    <property type="entry name" value="Succ_DH_cyt_bsu_CS"/>
</dbReference>
<evidence type="ECO:0000256" key="5">
    <source>
        <dbReference type="ARBA" id="ARBA00022989"/>
    </source>
</evidence>
<evidence type="ECO:0000256" key="2">
    <source>
        <dbReference type="ARBA" id="ARBA00022617"/>
    </source>
</evidence>
<evidence type="ECO:0000256" key="4">
    <source>
        <dbReference type="ARBA" id="ARBA00022723"/>
    </source>
</evidence>
<evidence type="ECO:0000256" key="1">
    <source>
        <dbReference type="ARBA" id="ARBA00004141"/>
    </source>
</evidence>